<protein>
    <submittedName>
        <fullName evidence="2">Cofilin/tropomyosin-type actin-binding protein</fullName>
    </submittedName>
    <submittedName>
        <fullName evidence="3">Cofilin/tropomyosin-type_actin-binding protein</fullName>
    </submittedName>
</protein>
<dbReference type="GO" id="GO:0030864">
    <property type="term" value="C:cortical actin cytoskeleton"/>
    <property type="evidence" value="ECO:0007669"/>
    <property type="project" value="TreeGrafter"/>
</dbReference>
<evidence type="ECO:0000313" key="4">
    <source>
        <dbReference type="Proteomes" id="UP001642409"/>
    </source>
</evidence>
<dbReference type="SUPFAM" id="SSF55753">
    <property type="entry name" value="Actin depolymerizing proteins"/>
    <property type="match status" value="1"/>
</dbReference>
<dbReference type="EMBL" id="CATOUU010000849">
    <property type="protein sequence ID" value="CAI9954511.1"/>
    <property type="molecule type" value="Genomic_DNA"/>
</dbReference>
<reference evidence="3 4" key="2">
    <citation type="submission" date="2024-07" db="EMBL/GenBank/DDBJ databases">
        <authorList>
            <person name="Akdeniz Z."/>
        </authorList>
    </citation>
    <scope>NUCLEOTIDE SEQUENCE [LARGE SCALE GENOMIC DNA]</scope>
</reference>
<evidence type="ECO:0000313" key="2">
    <source>
        <dbReference type="EMBL" id="CAI9954511.1"/>
    </source>
</evidence>
<sequence>MTVTVVGAAKLVDKENIDTLNKRLRSDGDALSFVVFKFVEGTKDTITVVESGEGGWEAFEKYFLADQIAWVLWRLNAGDNVSQRSKFVFLSWCGEKVKTVARVASGPQGKSLEQSLGYIHVSKYGCNADEMNPNVIREKVRQAGGVRYDHTETFDGQEKQIETDQRTK</sequence>
<dbReference type="GO" id="GO:0030427">
    <property type="term" value="C:site of polarized growth"/>
    <property type="evidence" value="ECO:0007669"/>
    <property type="project" value="TreeGrafter"/>
</dbReference>
<dbReference type="GO" id="GO:0051015">
    <property type="term" value="F:actin filament binding"/>
    <property type="evidence" value="ECO:0007669"/>
    <property type="project" value="TreeGrafter"/>
</dbReference>
<name>A0AA86Q904_9EUKA</name>
<dbReference type="GO" id="GO:0030833">
    <property type="term" value="P:regulation of actin filament polymerization"/>
    <property type="evidence" value="ECO:0007669"/>
    <property type="project" value="TreeGrafter"/>
</dbReference>
<accession>A0AA86Q904</accession>
<dbReference type="GO" id="GO:0005884">
    <property type="term" value="C:actin filament"/>
    <property type="evidence" value="ECO:0007669"/>
    <property type="project" value="TreeGrafter"/>
</dbReference>
<dbReference type="Proteomes" id="UP001642409">
    <property type="component" value="Unassembled WGS sequence"/>
</dbReference>
<dbReference type="EMBL" id="CAXDID020000094">
    <property type="protein sequence ID" value="CAL6023704.1"/>
    <property type="molecule type" value="Genomic_DNA"/>
</dbReference>
<organism evidence="2">
    <name type="scientific">Hexamita inflata</name>
    <dbReference type="NCBI Taxonomy" id="28002"/>
    <lineage>
        <taxon>Eukaryota</taxon>
        <taxon>Metamonada</taxon>
        <taxon>Diplomonadida</taxon>
        <taxon>Hexamitidae</taxon>
        <taxon>Hexamitinae</taxon>
        <taxon>Hexamita</taxon>
    </lineage>
</organism>
<evidence type="ECO:0000259" key="1">
    <source>
        <dbReference type="PROSITE" id="PS51263"/>
    </source>
</evidence>
<gene>
    <name evidence="3" type="ORF">HINF_LOCUS29261</name>
    <name evidence="2" type="ORF">HINF_LOCUS42156</name>
</gene>
<dbReference type="PROSITE" id="PS51263">
    <property type="entry name" value="ADF_H"/>
    <property type="match status" value="1"/>
</dbReference>
<dbReference type="Gene3D" id="3.40.20.10">
    <property type="entry name" value="Severin"/>
    <property type="match status" value="1"/>
</dbReference>
<dbReference type="InterPro" id="IPR029006">
    <property type="entry name" value="ADF-H/Gelsolin-like_dom_sf"/>
</dbReference>
<evidence type="ECO:0000313" key="3">
    <source>
        <dbReference type="EMBL" id="CAL6023704.1"/>
    </source>
</evidence>
<dbReference type="PANTHER" id="PTHR10829">
    <property type="entry name" value="CORTACTIN AND DREBRIN"/>
    <property type="match status" value="1"/>
</dbReference>
<dbReference type="AlphaFoldDB" id="A0AA86Q904"/>
<comment type="caution">
    <text evidence="2">The sequence shown here is derived from an EMBL/GenBank/DDBJ whole genome shotgun (WGS) entry which is preliminary data.</text>
</comment>
<keyword evidence="4" id="KW-1185">Reference proteome</keyword>
<dbReference type="Pfam" id="PF00241">
    <property type="entry name" value="Cofilin_ADF"/>
    <property type="match status" value="1"/>
</dbReference>
<proteinExistence type="predicted"/>
<dbReference type="InterPro" id="IPR002108">
    <property type="entry name" value="ADF-H"/>
</dbReference>
<feature type="domain" description="ADF-H" evidence="1">
    <location>
        <begin position="9"/>
        <end position="141"/>
    </location>
</feature>
<dbReference type="PANTHER" id="PTHR10829:SF56">
    <property type="entry name" value="ADF-H DOMAIN-CONTAINING PROTEIN"/>
    <property type="match status" value="1"/>
</dbReference>
<reference evidence="2" key="1">
    <citation type="submission" date="2023-06" db="EMBL/GenBank/DDBJ databases">
        <authorList>
            <person name="Kurt Z."/>
        </authorList>
    </citation>
    <scope>NUCLEOTIDE SEQUENCE</scope>
</reference>